<dbReference type="EMBL" id="MLCN01000018">
    <property type="protein sequence ID" value="ONG40075.1"/>
    <property type="molecule type" value="Genomic_DNA"/>
</dbReference>
<dbReference type="InterPro" id="IPR007436">
    <property type="entry name" value="DUF485"/>
</dbReference>
<proteinExistence type="predicted"/>
<dbReference type="PANTHER" id="PTHR38598">
    <property type="entry name" value="INNER MEMBRANE PROTEIN YJCH"/>
    <property type="match status" value="1"/>
</dbReference>
<reference evidence="2 3" key="1">
    <citation type="submission" date="2016-10" db="EMBL/GenBank/DDBJ databases">
        <title>Draft Genome sequence of Alkanindiges sp. strain H1.</title>
        <authorList>
            <person name="Subhash Y."/>
            <person name="Lee S."/>
        </authorList>
    </citation>
    <scope>NUCLEOTIDE SEQUENCE [LARGE SCALE GENOMIC DNA]</scope>
    <source>
        <strain evidence="2 3">H1</strain>
    </source>
</reference>
<accession>A0A1S8CU72</accession>
<evidence type="ECO:0000256" key="1">
    <source>
        <dbReference type="SAM" id="Phobius"/>
    </source>
</evidence>
<evidence type="ECO:0000313" key="3">
    <source>
        <dbReference type="Proteomes" id="UP000192132"/>
    </source>
</evidence>
<dbReference type="Proteomes" id="UP000192132">
    <property type="component" value="Unassembled WGS sequence"/>
</dbReference>
<gene>
    <name evidence="2" type="ORF">BKE30_07855</name>
</gene>
<keyword evidence="1" id="KW-0812">Transmembrane</keyword>
<evidence type="ECO:0008006" key="4">
    <source>
        <dbReference type="Google" id="ProtNLM"/>
    </source>
</evidence>
<feature type="transmembrane region" description="Helical" evidence="1">
    <location>
        <begin position="29"/>
        <end position="51"/>
    </location>
</feature>
<keyword evidence="1" id="KW-1133">Transmembrane helix</keyword>
<keyword evidence="3" id="KW-1185">Reference proteome</keyword>
<organism evidence="2 3">
    <name type="scientific">Alkanindiges hydrocarboniclasticus</name>
    <dbReference type="NCBI Taxonomy" id="1907941"/>
    <lineage>
        <taxon>Bacteria</taxon>
        <taxon>Pseudomonadati</taxon>
        <taxon>Pseudomonadota</taxon>
        <taxon>Gammaproteobacteria</taxon>
        <taxon>Moraxellales</taxon>
        <taxon>Moraxellaceae</taxon>
        <taxon>Alkanindiges</taxon>
    </lineage>
</organism>
<evidence type="ECO:0000313" key="2">
    <source>
        <dbReference type="EMBL" id="ONG40075.1"/>
    </source>
</evidence>
<feature type="transmembrane region" description="Helical" evidence="1">
    <location>
        <begin position="63"/>
        <end position="88"/>
    </location>
</feature>
<dbReference type="STRING" id="1907941.BKE30_07855"/>
<dbReference type="AlphaFoldDB" id="A0A1S8CU72"/>
<dbReference type="InterPro" id="IPR052959">
    <property type="entry name" value="Inner_membrane_assoc"/>
</dbReference>
<dbReference type="GO" id="GO:0005886">
    <property type="term" value="C:plasma membrane"/>
    <property type="evidence" value="ECO:0007669"/>
    <property type="project" value="TreeGrafter"/>
</dbReference>
<dbReference type="OrthoDB" id="5297034at2"/>
<sequence>MPSGEAGDSHVQAVLDNPRFKLLVQKKRMLSWSLSALMLIIYIGFILLVAYAPEFLHSSFSGVITWGIPLGVGVIVAAFVLCAVYSVIANGEYERLTQEVVDDIKSAEISANSQQGDH</sequence>
<dbReference type="Pfam" id="PF04341">
    <property type="entry name" value="DUF485"/>
    <property type="match status" value="1"/>
</dbReference>
<dbReference type="PANTHER" id="PTHR38598:SF1">
    <property type="entry name" value="INNER MEMBRANE PROTEIN YJCH"/>
    <property type="match status" value="1"/>
</dbReference>
<name>A0A1S8CU72_9GAMM</name>
<protein>
    <recommendedName>
        <fullName evidence="4">DUF485 domain-containing protein</fullName>
    </recommendedName>
</protein>
<keyword evidence="1" id="KW-0472">Membrane</keyword>
<comment type="caution">
    <text evidence="2">The sequence shown here is derived from an EMBL/GenBank/DDBJ whole genome shotgun (WGS) entry which is preliminary data.</text>
</comment>